<dbReference type="RefSeq" id="WP_344973154.1">
    <property type="nucleotide sequence ID" value="NZ_BAABDD010000017.1"/>
</dbReference>
<dbReference type="Proteomes" id="UP001500908">
    <property type="component" value="Unassembled WGS sequence"/>
</dbReference>
<organism evidence="1 2">
    <name type="scientific">Salinactinospora qingdaonensis</name>
    <dbReference type="NCBI Taxonomy" id="702744"/>
    <lineage>
        <taxon>Bacteria</taxon>
        <taxon>Bacillati</taxon>
        <taxon>Actinomycetota</taxon>
        <taxon>Actinomycetes</taxon>
        <taxon>Streptosporangiales</taxon>
        <taxon>Nocardiopsidaceae</taxon>
        <taxon>Salinactinospora</taxon>
    </lineage>
</organism>
<dbReference type="EMBL" id="BAABDD010000017">
    <property type="protein sequence ID" value="GAA3753059.1"/>
    <property type="molecule type" value="Genomic_DNA"/>
</dbReference>
<evidence type="ECO:0000313" key="2">
    <source>
        <dbReference type="Proteomes" id="UP001500908"/>
    </source>
</evidence>
<sequence length="117" mass="12782">MTDVRTLPVSSVYHEWEGIDTSIDSEAPELLSEEQLTRYSETVATLLRALGLWIRTPDEGDPTRLEITSPTTGHTVELDLYDDRSAEWSLTGAAPEGTSASRLASTMAALLTVDSQN</sequence>
<reference evidence="2" key="1">
    <citation type="journal article" date="2019" name="Int. J. Syst. Evol. Microbiol.">
        <title>The Global Catalogue of Microorganisms (GCM) 10K type strain sequencing project: providing services to taxonomists for standard genome sequencing and annotation.</title>
        <authorList>
            <consortium name="The Broad Institute Genomics Platform"/>
            <consortium name="The Broad Institute Genome Sequencing Center for Infectious Disease"/>
            <person name="Wu L."/>
            <person name="Ma J."/>
        </authorList>
    </citation>
    <scope>NUCLEOTIDE SEQUENCE [LARGE SCALE GENOMIC DNA]</scope>
    <source>
        <strain evidence="2">JCM 17137</strain>
    </source>
</reference>
<protein>
    <submittedName>
        <fullName evidence="1">Uncharacterized protein</fullName>
    </submittedName>
</protein>
<comment type="caution">
    <text evidence="1">The sequence shown here is derived from an EMBL/GenBank/DDBJ whole genome shotgun (WGS) entry which is preliminary data.</text>
</comment>
<name>A0ABP7G6J2_9ACTN</name>
<keyword evidence="2" id="KW-1185">Reference proteome</keyword>
<evidence type="ECO:0000313" key="1">
    <source>
        <dbReference type="EMBL" id="GAA3753059.1"/>
    </source>
</evidence>
<accession>A0ABP7G6J2</accession>
<gene>
    <name evidence="1" type="ORF">GCM10022402_34850</name>
</gene>
<proteinExistence type="predicted"/>